<organism evidence="2">
    <name type="scientific">marine sediment metagenome</name>
    <dbReference type="NCBI Taxonomy" id="412755"/>
    <lineage>
        <taxon>unclassified sequences</taxon>
        <taxon>metagenomes</taxon>
        <taxon>ecological metagenomes</taxon>
    </lineage>
</organism>
<reference evidence="2" key="1">
    <citation type="journal article" date="2015" name="Nature">
        <title>Complex archaea that bridge the gap between prokaryotes and eukaryotes.</title>
        <authorList>
            <person name="Spang A."/>
            <person name="Saw J.H."/>
            <person name="Jorgensen S.L."/>
            <person name="Zaremba-Niedzwiedzka K."/>
            <person name="Martijn J."/>
            <person name="Lind A.E."/>
            <person name="van Eijk R."/>
            <person name="Schleper C."/>
            <person name="Guy L."/>
            <person name="Ettema T.J."/>
        </authorList>
    </citation>
    <scope>NUCLEOTIDE SEQUENCE</scope>
</reference>
<evidence type="ECO:0000313" key="2">
    <source>
        <dbReference type="EMBL" id="KKN56312.1"/>
    </source>
</evidence>
<dbReference type="SUPFAM" id="SSF53474">
    <property type="entry name" value="alpha/beta-Hydrolases"/>
    <property type="match status" value="1"/>
</dbReference>
<dbReference type="Gene3D" id="3.40.50.1820">
    <property type="entry name" value="alpha/beta hydrolase"/>
    <property type="match status" value="1"/>
</dbReference>
<gene>
    <name evidence="2" type="ORF">LCGC14_0573550</name>
</gene>
<dbReference type="PANTHER" id="PTHR43194">
    <property type="entry name" value="HYDROLASE ALPHA/BETA FOLD FAMILY"/>
    <property type="match status" value="1"/>
</dbReference>
<accession>A0A0F9S265</accession>
<name>A0A0F9S265_9ZZZZ</name>
<proteinExistence type="predicted"/>
<dbReference type="PANTHER" id="PTHR43194:SF2">
    <property type="entry name" value="PEROXISOMAL MEMBRANE PROTEIN LPX1"/>
    <property type="match status" value="1"/>
</dbReference>
<dbReference type="AlphaFoldDB" id="A0A0F9S265"/>
<feature type="domain" description="AB hydrolase-1" evidence="1">
    <location>
        <begin position="22"/>
        <end position="217"/>
    </location>
</feature>
<dbReference type="InterPro" id="IPR029058">
    <property type="entry name" value="AB_hydrolase_fold"/>
</dbReference>
<protein>
    <recommendedName>
        <fullName evidence="1">AB hydrolase-1 domain-containing protein</fullName>
    </recommendedName>
</protein>
<comment type="caution">
    <text evidence="2">The sequence shown here is derived from an EMBL/GenBank/DDBJ whole genome shotgun (WGS) entry which is preliminary data.</text>
</comment>
<dbReference type="InterPro" id="IPR050228">
    <property type="entry name" value="Carboxylesterase_BioH"/>
</dbReference>
<evidence type="ECO:0000259" key="1">
    <source>
        <dbReference type="Pfam" id="PF12697"/>
    </source>
</evidence>
<sequence>MAKNPVYILPGTMCNHRMFEAQIIALQNAGYTPHVIPFTEQTSIAKMAELTKTIALKPAPFIGFSMGGIVALALLKSNPELIQSLCLISSNSLADKLERSAIRQKQIEQAHATGVESVLKHDFMPHYFHQPNIKHSELALKMANELGFNAFSAQLNALATREDTLNVIKQTNKKLLFVGGERDVLCPSTIQKTMHNACPNSDLILLGNCGHFVPLERSNTLNALLLDWLESIK</sequence>
<dbReference type="EMBL" id="LAZR01000849">
    <property type="protein sequence ID" value="KKN56312.1"/>
    <property type="molecule type" value="Genomic_DNA"/>
</dbReference>
<dbReference type="Pfam" id="PF12697">
    <property type="entry name" value="Abhydrolase_6"/>
    <property type="match status" value="1"/>
</dbReference>
<dbReference type="InterPro" id="IPR000073">
    <property type="entry name" value="AB_hydrolase_1"/>
</dbReference>